<feature type="signal peptide" evidence="10">
    <location>
        <begin position="1"/>
        <end position="17"/>
    </location>
</feature>
<gene>
    <name evidence="11" type="ORF">Slin15195_G072860</name>
</gene>
<dbReference type="PANTHER" id="PTHR38050:SF2">
    <property type="entry name" value="FERULOYL ESTERASE C-RELATED"/>
    <property type="match status" value="1"/>
</dbReference>
<keyword evidence="7" id="KW-0119">Carbohydrate metabolism</keyword>
<evidence type="ECO:0000256" key="9">
    <source>
        <dbReference type="ARBA" id="ARBA00034075"/>
    </source>
</evidence>
<dbReference type="InterPro" id="IPR043595">
    <property type="entry name" value="FaeB/C/D"/>
</dbReference>
<accession>A0A9Q9AXZ2</accession>
<dbReference type="GO" id="GO:0030600">
    <property type="term" value="F:feruloyl esterase activity"/>
    <property type="evidence" value="ECO:0007669"/>
    <property type="project" value="UniProtKB-EC"/>
</dbReference>
<keyword evidence="3" id="KW-0964">Secreted</keyword>
<evidence type="ECO:0000313" key="11">
    <source>
        <dbReference type="EMBL" id="USW53967.1"/>
    </source>
</evidence>
<comment type="catalytic activity">
    <reaction evidence="9">
        <text>feruloyl-polysaccharide + H2O = ferulate + polysaccharide.</text>
        <dbReference type="EC" id="3.1.1.73"/>
    </reaction>
</comment>
<dbReference type="EC" id="3.1.1.73" evidence="2"/>
<dbReference type="EMBL" id="CP099422">
    <property type="protein sequence ID" value="USW53967.1"/>
    <property type="molecule type" value="Genomic_DNA"/>
</dbReference>
<evidence type="ECO:0000256" key="5">
    <source>
        <dbReference type="ARBA" id="ARBA00022729"/>
    </source>
</evidence>
<keyword evidence="4" id="KW-0858">Xylan degradation</keyword>
<dbReference type="GO" id="GO:0045493">
    <property type="term" value="P:xylan catabolic process"/>
    <property type="evidence" value="ECO:0007669"/>
    <property type="project" value="UniProtKB-KW"/>
</dbReference>
<evidence type="ECO:0000256" key="1">
    <source>
        <dbReference type="ARBA" id="ARBA00004613"/>
    </source>
</evidence>
<evidence type="ECO:0000256" key="4">
    <source>
        <dbReference type="ARBA" id="ARBA00022651"/>
    </source>
</evidence>
<name>A0A9Q9AXZ2_9PEZI</name>
<dbReference type="PANTHER" id="PTHR38050">
    <property type="match status" value="1"/>
</dbReference>
<dbReference type="Gene3D" id="3.40.50.1820">
    <property type="entry name" value="alpha/beta hydrolase"/>
    <property type="match status" value="1"/>
</dbReference>
<keyword evidence="6 11" id="KW-0378">Hydrolase</keyword>
<reference evidence="11" key="1">
    <citation type="submission" date="2022-06" db="EMBL/GenBank/DDBJ databases">
        <title>Complete genome sequences of two strains of the flax pathogen Septoria linicola.</title>
        <authorList>
            <person name="Lapalu N."/>
            <person name="Simon A."/>
            <person name="Demenou B."/>
            <person name="Paumier D."/>
            <person name="Guillot M.-P."/>
            <person name="Gout L."/>
            <person name="Valade R."/>
        </authorList>
    </citation>
    <scope>NUCLEOTIDE SEQUENCE</scope>
    <source>
        <strain evidence="11">SE15195</strain>
    </source>
</reference>
<evidence type="ECO:0000256" key="3">
    <source>
        <dbReference type="ARBA" id="ARBA00022525"/>
    </source>
</evidence>
<evidence type="ECO:0000256" key="7">
    <source>
        <dbReference type="ARBA" id="ARBA00023277"/>
    </source>
</evidence>
<keyword evidence="12" id="KW-1185">Reference proteome</keyword>
<sequence length="325" mass="35955">MFSTLVLSAVTASLVAAAPHPNAALTPACKLTHHEGFGNDTKTHTITSGRYNRTYAVNVPAGYNKKLGKRWPLILDFHGNSGTPWQQYINSRYFDYAAGQEYIAVYPAGVDESWQGASYSVKDANDLQFVTDLTAYLRTQYCIDDDHVYASGKSNGGGFVDLLACSKEGDQFAAFAMAAPALYPDTKLSSCTKKRAILQSHGDKDETIPYHPGGKNGTGGPLPDITEWVSWWGRRTCGAKAKAEYSKDLGGYNTTIYSCGDYHEVIKHYQVFELGHCWPSSTSSNWDASDRYNQTKRRCLDKSLDFTPVVLDFFSKWDLQNAPSN</sequence>
<comment type="subcellular location">
    <subcellularLocation>
        <location evidence="1">Secreted</location>
    </subcellularLocation>
</comment>
<keyword evidence="5 10" id="KW-0732">Signal</keyword>
<evidence type="ECO:0000256" key="6">
    <source>
        <dbReference type="ARBA" id="ARBA00022801"/>
    </source>
</evidence>
<keyword evidence="8" id="KW-0624">Polysaccharide degradation</keyword>
<proteinExistence type="predicted"/>
<dbReference type="OrthoDB" id="424610at2759"/>
<evidence type="ECO:0000313" key="12">
    <source>
        <dbReference type="Proteomes" id="UP001056384"/>
    </source>
</evidence>
<protein>
    <recommendedName>
        <fullName evidence="2">feruloyl esterase</fullName>
        <ecNumber evidence="2">3.1.1.73</ecNumber>
    </recommendedName>
</protein>
<dbReference type="Proteomes" id="UP001056384">
    <property type="component" value="Chromosome 5"/>
</dbReference>
<organism evidence="11 12">
    <name type="scientific">Septoria linicola</name>
    <dbReference type="NCBI Taxonomy" id="215465"/>
    <lineage>
        <taxon>Eukaryota</taxon>
        <taxon>Fungi</taxon>
        <taxon>Dikarya</taxon>
        <taxon>Ascomycota</taxon>
        <taxon>Pezizomycotina</taxon>
        <taxon>Dothideomycetes</taxon>
        <taxon>Dothideomycetidae</taxon>
        <taxon>Mycosphaerellales</taxon>
        <taxon>Mycosphaerellaceae</taxon>
        <taxon>Septoria</taxon>
    </lineage>
</organism>
<dbReference type="AlphaFoldDB" id="A0A9Q9AXZ2"/>
<evidence type="ECO:0000256" key="2">
    <source>
        <dbReference type="ARBA" id="ARBA00013091"/>
    </source>
</evidence>
<evidence type="ECO:0000256" key="10">
    <source>
        <dbReference type="SAM" id="SignalP"/>
    </source>
</evidence>
<evidence type="ECO:0000256" key="8">
    <source>
        <dbReference type="ARBA" id="ARBA00023326"/>
    </source>
</evidence>
<feature type="chain" id="PRO_5040514947" description="feruloyl esterase" evidence="10">
    <location>
        <begin position="18"/>
        <end position="325"/>
    </location>
</feature>
<dbReference type="InterPro" id="IPR029058">
    <property type="entry name" value="AB_hydrolase_fold"/>
</dbReference>
<dbReference type="GO" id="GO:0005576">
    <property type="term" value="C:extracellular region"/>
    <property type="evidence" value="ECO:0007669"/>
    <property type="project" value="UniProtKB-SubCell"/>
</dbReference>
<dbReference type="SUPFAM" id="SSF53474">
    <property type="entry name" value="alpha/beta-Hydrolases"/>
    <property type="match status" value="1"/>
</dbReference>